<comment type="function">
    <text evidence="1">Catalyzes a mechanistically unusual reaction, the ATP-dependent insertion of CO2 between the N7 and N8 nitrogen atoms of 7,8-diaminopelargonic acid (DAPA, also called 7,8-diammoniononanoate) to form a ureido ring.</text>
</comment>
<keyword evidence="3" id="KW-1185">Reference proteome</keyword>
<keyword evidence="1" id="KW-0460">Magnesium</keyword>
<comment type="similarity">
    <text evidence="1">Belongs to the dethiobiotin synthetase family.</text>
</comment>
<feature type="binding site" evidence="1">
    <location>
        <position position="28"/>
    </location>
    <ligand>
        <name>Mg(2+)</name>
        <dbReference type="ChEBI" id="CHEBI:18420"/>
    </ligand>
</feature>
<keyword evidence="1" id="KW-0067">ATP-binding</keyword>
<comment type="pathway">
    <text evidence="1">Cofactor biosynthesis; biotin biosynthesis; biotin from 7,8-diaminononanoate: step 1/2.</text>
</comment>
<dbReference type="PIRSF" id="PIRSF006755">
    <property type="entry name" value="DTB_synth"/>
    <property type="match status" value="1"/>
</dbReference>
<evidence type="ECO:0000313" key="2">
    <source>
        <dbReference type="EMBL" id="GAA2112903.1"/>
    </source>
</evidence>
<feature type="binding site" evidence="1">
    <location>
        <position position="66"/>
    </location>
    <ligand>
        <name>Mg(2+)</name>
        <dbReference type="ChEBI" id="CHEBI:18420"/>
    </ligand>
</feature>
<organism evidence="2 3">
    <name type="scientific">Kocuria atrinae</name>
    <dbReference type="NCBI Taxonomy" id="592377"/>
    <lineage>
        <taxon>Bacteria</taxon>
        <taxon>Bacillati</taxon>
        <taxon>Actinomycetota</taxon>
        <taxon>Actinomycetes</taxon>
        <taxon>Micrococcales</taxon>
        <taxon>Micrococcaceae</taxon>
        <taxon>Kocuria</taxon>
    </lineage>
</organism>
<feature type="binding site" evidence="1">
    <location>
        <begin position="196"/>
        <end position="197"/>
    </location>
    <ligand>
        <name>ATP</name>
        <dbReference type="ChEBI" id="CHEBI:30616"/>
    </ligand>
</feature>
<keyword evidence="1" id="KW-0436">Ligase</keyword>
<keyword evidence="1" id="KW-0093">Biotin biosynthesis</keyword>
<keyword evidence="1" id="KW-0479">Metal-binding</keyword>
<evidence type="ECO:0000313" key="3">
    <source>
        <dbReference type="Proteomes" id="UP001500166"/>
    </source>
</evidence>
<dbReference type="Gene3D" id="3.40.50.300">
    <property type="entry name" value="P-loop containing nucleotide triphosphate hydrolases"/>
    <property type="match status" value="1"/>
</dbReference>
<feature type="binding site" evidence="1">
    <location>
        <position position="54"/>
    </location>
    <ligand>
        <name>substrate</name>
    </ligand>
</feature>
<dbReference type="Proteomes" id="UP001500166">
    <property type="component" value="Unassembled WGS sequence"/>
</dbReference>
<sequence length="240" mass="25011">MGNPLSDAAELLNGVVVVTGTDTDVGKTYATAALALAGYSSGRRRIAVYKPVQTGVLSGDSGDTDDVARLLSEAGVPREVLTTAEGQRLSAPMAPPPAAAIDQVPLLSLDDHAERIAALLRDHDLVLVEGSGGVLVELDGQAHNIADLSNLIGRNVDRNVGVVLVGRPDLGTLNHTLLSLDALYRRGVRVLGTVLGSWPSKPQALHETNRDYIRNIHAEDGTSVPLLGTIPLGWGSAAGD</sequence>
<comment type="subunit">
    <text evidence="1">Homodimer.</text>
</comment>
<name>A0ABN2XK52_9MICC</name>
<dbReference type="PANTHER" id="PTHR43210">
    <property type="entry name" value="DETHIOBIOTIN SYNTHETASE"/>
    <property type="match status" value="1"/>
</dbReference>
<protein>
    <recommendedName>
        <fullName evidence="1">ATP-dependent dethiobiotin synthetase BioD</fullName>
        <ecNumber evidence="1">6.3.3.3</ecNumber>
    </recommendedName>
    <alternativeName>
        <fullName evidence="1">DTB synthetase</fullName>
        <shortName evidence="1">DTBS</shortName>
    </alternativeName>
    <alternativeName>
        <fullName evidence="1">Dethiobiotin synthase</fullName>
    </alternativeName>
</protein>
<dbReference type="EC" id="6.3.3.3" evidence="1"/>
<dbReference type="HAMAP" id="MF_00336">
    <property type="entry name" value="BioD"/>
    <property type="match status" value="1"/>
</dbReference>
<feature type="binding site" evidence="1">
    <location>
        <position position="129"/>
    </location>
    <ligand>
        <name>Mg(2+)</name>
        <dbReference type="ChEBI" id="CHEBI:18420"/>
    </ligand>
</feature>
<dbReference type="SUPFAM" id="SSF52540">
    <property type="entry name" value="P-loop containing nucleoside triphosphate hydrolases"/>
    <property type="match status" value="1"/>
</dbReference>
<dbReference type="RefSeq" id="WP_344223846.1">
    <property type="nucleotide sequence ID" value="NZ_BAAAQA010000008.1"/>
</dbReference>
<dbReference type="InterPro" id="IPR004472">
    <property type="entry name" value="DTB_synth_BioD"/>
</dbReference>
<reference evidence="2 3" key="1">
    <citation type="journal article" date="2019" name="Int. J. Syst. Evol. Microbiol.">
        <title>The Global Catalogue of Microorganisms (GCM) 10K type strain sequencing project: providing services to taxonomists for standard genome sequencing and annotation.</title>
        <authorList>
            <consortium name="The Broad Institute Genomics Platform"/>
            <consortium name="The Broad Institute Genome Sequencing Center for Infectious Disease"/>
            <person name="Wu L."/>
            <person name="Ma J."/>
        </authorList>
    </citation>
    <scope>NUCLEOTIDE SEQUENCE [LARGE SCALE GENOMIC DNA]</scope>
    <source>
        <strain evidence="2 3">JCM 15914</strain>
    </source>
</reference>
<dbReference type="Pfam" id="PF13500">
    <property type="entry name" value="AAA_26"/>
    <property type="match status" value="1"/>
</dbReference>
<gene>
    <name evidence="1 2" type="primary">bioD</name>
    <name evidence="2" type="ORF">GCM10009824_09250</name>
</gene>
<comment type="catalytic activity">
    <reaction evidence="1">
        <text>(7R,8S)-7,8-diammoniononanoate + CO2 + ATP = (4R,5S)-dethiobiotin + ADP + phosphate + 3 H(+)</text>
        <dbReference type="Rhea" id="RHEA:15805"/>
        <dbReference type="ChEBI" id="CHEBI:15378"/>
        <dbReference type="ChEBI" id="CHEBI:16526"/>
        <dbReference type="ChEBI" id="CHEBI:30616"/>
        <dbReference type="ChEBI" id="CHEBI:43474"/>
        <dbReference type="ChEBI" id="CHEBI:149469"/>
        <dbReference type="ChEBI" id="CHEBI:149473"/>
        <dbReference type="ChEBI" id="CHEBI:456216"/>
        <dbReference type="EC" id="6.3.3.3"/>
    </reaction>
</comment>
<comment type="subcellular location">
    <subcellularLocation>
        <location evidence="1">Cytoplasm</location>
    </subcellularLocation>
</comment>
<feature type="binding site" evidence="1">
    <location>
        <position position="66"/>
    </location>
    <ligand>
        <name>ATP</name>
        <dbReference type="ChEBI" id="CHEBI:30616"/>
    </ligand>
</feature>
<comment type="cofactor">
    <cofactor evidence="1">
        <name>Mg(2+)</name>
        <dbReference type="ChEBI" id="CHEBI:18420"/>
    </cofactor>
</comment>
<feature type="binding site" evidence="1">
    <location>
        <begin position="24"/>
        <end position="29"/>
    </location>
    <ligand>
        <name>ATP</name>
        <dbReference type="ChEBI" id="CHEBI:30616"/>
    </ligand>
</feature>
<evidence type="ECO:0000256" key="1">
    <source>
        <dbReference type="HAMAP-Rule" id="MF_00336"/>
    </source>
</evidence>
<keyword evidence="1" id="KW-0547">Nucleotide-binding</keyword>
<keyword evidence="1" id="KW-0963">Cytoplasm</keyword>
<comment type="caution">
    <text evidence="2">The sequence shown here is derived from an EMBL/GenBank/DDBJ whole genome shotgun (WGS) entry which is preliminary data.</text>
</comment>
<dbReference type="NCBIfam" id="TIGR00347">
    <property type="entry name" value="bioD"/>
    <property type="match status" value="1"/>
</dbReference>
<proteinExistence type="inferred from homology"/>
<dbReference type="InterPro" id="IPR027417">
    <property type="entry name" value="P-loop_NTPase"/>
</dbReference>
<dbReference type="PANTHER" id="PTHR43210:SF5">
    <property type="entry name" value="DETHIOBIOTIN SYNTHETASE"/>
    <property type="match status" value="1"/>
</dbReference>
<comment type="caution">
    <text evidence="1">Lacks conserved residue(s) required for the propagation of feature annotation.</text>
</comment>
<dbReference type="EMBL" id="BAAAQA010000008">
    <property type="protein sequence ID" value="GAA2112903.1"/>
    <property type="molecule type" value="Genomic_DNA"/>
</dbReference>
<feature type="active site" evidence="1">
    <location>
        <position position="50"/>
    </location>
</feature>
<feature type="binding site" evidence="1">
    <location>
        <begin position="129"/>
        <end position="132"/>
    </location>
    <ligand>
        <name>ATP</name>
        <dbReference type="ChEBI" id="CHEBI:30616"/>
    </ligand>
</feature>
<accession>A0ABN2XK52</accession>
<dbReference type="CDD" id="cd03109">
    <property type="entry name" value="DTBS"/>
    <property type="match status" value="1"/>
</dbReference>